<evidence type="ECO:0000313" key="1">
    <source>
        <dbReference type="EMBL" id="JAC79610.1"/>
    </source>
</evidence>
<reference evidence="1" key="1">
    <citation type="submission" date="2014-05" db="EMBL/GenBank/DDBJ databases">
        <title>The transcriptome of the halophilic microalga Tetraselmis sp. GSL018 isolated from the Great Salt Lake, Utah.</title>
        <authorList>
            <person name="Jinkerson R.E."/>
            <person name="D'Adamo S."/>
            <person name="Posewitz M.C."/>
        </authorList>
    </citation>
    <scope>NUCLEOTIDE SEQUENCE</scope>
    <source>
        <strain evidence="1">GSL018</strain>
    </source>
</reference>
<proteinExistence type="predicted"/>
<accession>A0A061S9T6</accession>
<dbReference type="EMBL" id="GBEZ01005730">
    <property type="protein sequence ID" value="JAC79610.1"/>
    <property type="molecule type" value="Transcribed_RNA"/>
</dbReference>
<gene>
    <name evidence="1" type="ORF">TSPGSL018_12295</name>
</gene>
<organism evidence="1">
    <name type="scientific">Tetraselmis sp. GSL018</name>
    <dbReference type="NCBI Taxonomy" id="582737"/>
    <lineage>
        <taxon>Eukaryota</taxon>
        <taxon>Viridiplantae</taxon>
        <taxon>Chlorophyta</taxon>
        <taxon>core chlorophytes</taxon>
        <taxon>Chlorodendrophyceae</taxon>
        <taxon>Chlorodendrales</taxon>
        <taxon>Chlorodendraceae</taxon>
        <taxon>Tetraselmis</taxon>
    </lineage>
</organism>
<name>A0A061S9T6_9CHLO</name>
<dbReference type="AlphaFoldDB" id="A0A061S9T6"/>
<protein>
    <submittedName>
        <fullName evidence="1">Uncharacterized protein</fullName>
    </submittedName>
</protein>
<sequence>MTKQIRFYNIAGLCFLILTIPFHFARVTVSKFLMLRSNATSQGNLTFRSADKLLDWPRQALSATSAIRSDFYYPSTLSPSCVSLGNCRKVGCLVESTPCILSGNCRFGNAVLTLVNSLSFSQAVRYWISFSRLVKALPVLNITRVGKDTSRACKPLHTSLYFYRESKRLRCSVCRRNKPGIFWRYGISARKLLVLSSLSVSASKLVIHLRGEDSFERKDSFHPLYVPPPCSWYETLMLQHRFQEAVIVTSQDRNHPCLDWFVEQELPHTVVSSTVVKDFEFMANSVNLAVSTSTFSLAAAYVSETLEQLFVPLMESDNKFLGTLVDLGYAARNIDVHVYLVPDYITVWKKEAISAVTRYKRGQAVYLKTYKV</sequence>